<comment type="caution">
    <text evidence="2">The sequence shown here is derived from an EMBL/GenBank/DDBJ whole genome shotgun (WGS) entry which is preliminary data.</text>
</comment>
<evidence type="ECO:0008006" key="4">
    <source>
        <dbReference type="Google" id="ProtNLM"/>
    </source>
</evidence>
<proteinExistence type="predicted"/>
<organism evidence="2 3">
    <name type="scientific">Hydrogenophaga borbori</name>
    <dbReference type="NCBI Taxonomy" id="2294117"/>
    <lineage>
        <taxon>Bacteria</taxon>
        <taxon>Pseudomonadati</taxon>
        <taxon>Pseudomonadota</taxon>
        <taxon>Betaproteobacteria</taxon>
        <taxon>Burkholderiales</taxon>
        <taxon>Comamonadaceae</taxon>
        <taxon>Hydrogenophaga</taxon>
    </lineage>
</organism>
<evidence type="ECO:0000313" key="2">
    <source>
        <dbReference type="EMBL" id="RFP77669.1"/>
    </source>
</evidence>
<sequence>MKNSLLLRSALALALATPLMASAESQLVTGAGNAAARLDFRVIVPRVLFLGVGTGAAAATPANNTTIDTVTFDFTANPAAVGTGAAAGTITGNVVPVRVIGNNGQITLAASTTGALTNASADTIAWSEITATSNQAATLPSPVIPNTGAGAASNVSLSSGTKVTDRSANWTFSYANSAVVAPGTYGTTNGRVTYTASMP</sequence>
<accession>A0A372EGW6</accession>
<evidence type="ECO:0000313" key="3">
    <source>
        <dbReference type="Proteomes" id="UP000261931"/>
    </source>
</evidence>
<dbReference type="RefSeq" id="WP_116960066.1">
    <property type="nucleotide sequence ID" value="NZ_QVLS01000010.1"/>
</dbReference>
<evidence type="ECO:0000256" key="1">
    <source>
        <dbReference type="SAM" id="SignalP"/>
    </source>
</evidence>
<dbReference type="Proteomes" id="UP000261931">
    <property type="component" value="Unassembled WGS sequence"/>
</dbReference>
<dbReference type="EMBL" id="QVLS01000010">
    <property type="protein sequence ID" value="RFP77669.1"/>
    <property type="molecule type" value="Genomic_DNA"/>
</dbReference>
<protein>
    <recommendedName>
        <fullName evidence="4">WxL domain-containing protein</fullName>
    </recommendedName>
</protein>
<dbReference type="AlphaFoldDB" id="A0A372EGW6"/>
<feature type="signal peptide" evidence="1">
    <location>
        <begin position="1"/>
        <end position="23"/>
    </location>
</feature>
<name>A0A372EGW6_9BURK</name>
<feature type="chain" id="PRO_5016597007" description="WxL domain-containing protein" evidence="1">
    <location>
        <begin position="24"/>
        <end position="199"/>
    </location>
</feature>
<reference evidence="2 3" key="1">
    <citation type="submission" date="2018-08" db="EMBL/GenBank/DDBJ databases">
        <title>Hydrogenophaga sp. LA-38 isolated from sludge.</title>
        <authorList>
            <person name="Im W.-T."/>
        </authorList>
    </citation>
    <scope>NUCLEOTIDE SEQUENCE [LARGE SCALE GENOMIC DNA]</scope>
    <source>
        <strain evidence="2 3">LA-38</strain>
    </source>
</reference>
<keyword evidence="3" id="KW-1185">Reference proteome</keyword>
<keyword evidence="1" id="KW-0732">Signal</keyword>
<gene>
    <name evidence="2" type="ORF">DY262_15825</name>
</gene>